<accession>A0A7S0BWL3</accession>
<dbReference type="Pfam" id="PF10217">
    <property type="entry name" value="DUF2039"/>
    <property type="match status" value="1"/>
</dbReference>
<reference evidence="3" key="1">
    <citation type="submission" date="2021-01" db="EMBL/GenBank/DDBJ databases">
        <authorList>
            <person name="Corre E."/>
            <person name="Pelletier E."/>
            <person name="Niang G."/>
            <person name="Scheremetjew M."/>
            <person name="Finn R."/>
            <person name="Kale V."/>
            <person name="Holt S."/>
            <person name="Cochrane G."/>
            <person name="Meng A."/>
            <person name="Brown T."/>
            <person name="Cohen L."/>
        </authorList>
    </citation>
    <scope>NUCLEOTIDE SEQUENCE</scope>
    <source>
        <strain evidence="3">CCAP1064/1</strain>
    </source>
</reference>
<evidence type="ECO:0000256" key="1">
    <source>
        <dbReference type="SAM" id="MobiDB-lite"/>
    </source>
</evidence>
<dbReference type="InterPro" id="IPR019351">
    <property type="entry name" value="DUF2039"/>
</dbReference>
<dbReference type="EMBL" id="HBEL01001906">
    <property type="protein sequence ID" value="CAD8404797.1"/>
    <property type="molecule type" value="Transcribed_RNA"/>
</dbReference>
<keyword evidence="2" id="KW-0812">Transmembrane</keyword>
<organism evidence="3">
    <name type="scientific">Proboscia inermis</name>
    <dbReference type="NCBI Taxonomy" id="420281"/>
    <lineage>
        <taxon>Eukaryota</taxon>
        <taxon>Sar</taxon>
        <taxon>Stramenopiles</taxon>
        <taxon>Ochrophyta</taxon>
        <taxon>Bacillariophyta</taxon>
        <taxon>Coscinodiscophyceae</taxon>
        <taxon>Rhizosoleniophycidae</taxon>
        <taxon>Rhizosoleniales</taxon>
        <taxon>Rhizosoleniaceae</taxon>
        <taxon>Proboscia</taxon>
    </lineage>
</organism>
<sequence>MVVMFMPFLLRTISLISLLALLFLLCLVYFFIFTMYHLLPFRNHTQIKQYKPLSQPAVCNKCHKRTIKAAYHTICSKCAITTTKKDLPTPACIEVSDSSTKQEVITTRMCAMCTTEPVTNQNDDEKAELNMEGLKLRERKTLERQRAREEQRQKNAENDENEIKNESEIEDDDNDDESTKISCDDCEEIIDNEGESAVNLEIPKIQ</sequence>
<keyword evidence="2" id="KW-0472">Membrane</keyword>
<keyword evidence="2" id="KW-1133">Transmembrane helix</keyword>
<feature type="region of interest" description="Disordered" evidence="1">
    <location>
        <begin position="122"/>
        <end position="186"/>
    </location>
</feature>
<proteinExistence type="predicted"/>
<gene>
    <name evidence="3" type="ORF">PINE0816_LOCUS902</name>
</gene>
<feature type="transmembrane region" description="Helical" evidence="2">
    <location>
        <begin position="12"/>
        <end position="39"/>
    </location>
</feature>
<protein>
    <submittedName>
        <fullName evidence="3">Uncharacterized protein</fullName>
    </submittedName>
</protein>
<evidence type="ECO:0000313" key="3">
    <source>
        <dbReference type="EMBL" id="CAD8404797.1"/>
    </source>
</evidence>
<dbReference type="AlphaFoldDB" id="A0A7S0BWL3"/>
<evidence type="ECO:0000256" key="2">
    <source>
        <dbReference type="SAM" id="Phobius"/>
    </source>
</evidence>
<feature type="compositionally biased region" description="Basic and acidic residues" evidence="1">
    <location>
        <begin position="123"/>
        <end position="167"/>
    </location>
</feature>
<name>A0A7S0BWL3_9STRA</name>